<proteinExistence type="predicted"/>
<keyword evidence="2" id="KW-1185">Reference proteome</keyword>
<dbReference type="AlphaFoldDB" id="A0AAU9JEZ5"/>
<dbReference type="EMBL" id="CAJZBQ010000035">
    <property type="protein sequence ID" value="CAG9324163.1"/>
    <property type="molecule type" value="Genomic_DNA"/>
</dbReference>
<dbReference type="Proteomes" id="UP001162131">
    <property type="component" value="Unassembled WGS sequence"/>
</dbReference>
<accession>A0AAU9JEZ5</accession>
<evidence type="ECO:0000313" key="1">
    <source>
        <dbReference type="EMBL" id="CAG9324163.1"/>
    </source>
</evidence>
<sequence>MLNRFSASVSGGDGTSILWSQSSGTKIKISPNNLSYLSLNANSLAEDISYVFSLTITSGRSSFSVDLAFWMLT</sequence>
<comment type="caution">
    <text evidence="1">The sequence shown here is derived from an EMBL/GenBank/DDBJ whole genome shotgun (WGS) entry which is preliminary data.</text>
</comment>
<reference evidence="1" key="1">
    <citation type="submission" date="2021-09" db="EMBL/GenBank/DDBJ databases">
        <authorList>
            <consortium name="AG Swart"/>
            <person name="Singh M."/>
            <person name="Singh A."/>
            <person name="Seah K."/>
            <person name="Emmerich C."/>
        </authorList>
    </citation>
    <scope>NUCLEOTIDE SEQUENCE</scope>
    <source>
        <strain evidence="1">ATCC30299</strain>
    </source>
</reference>
<name>A0AAU9JEZ5_9CILI</name>
<protein>
    <submittedName>
        <fullName evidence="1">Uncharacterized protein</fullName>
    </submittedName>
</protein>
<gene>
    <name evidence="1" type="ORF">BSTOLATCC_MIC35184</name>
</gene>
<organism evidence="1 2">
    <name type="scientific">Blepharisma stoltei</name>
    <dbReference type="NCBI Taxonomy" id="1481888"/>
    <lineage>
        <taxon>Eukaryota</taxon>
        <taxon>Sar</taxon>
        <taxon>Alveolata</taxon>
        <taxon>Ciliophora</taxon>
        <taxon>Postciliodesmatophora</taxon>
        <taxon>Heterotrichea</taxon>
        <taxon>Heterotrichida</taxon>
        <taxon>Blepharismidae</taxon>
        <taxon>Blepharisma</taxon>
    </lineage>
</organism>
<evidence type="ECO:0000313" key="2">
    <source>
        <dbReference type="Proteomes" id="UP001162131"/>
    </source>
</evidence>